<keyword evidence="5" id="KW-1185">Reference proteome</keyword>
<evidence type="ECO:0000256" key="2">
    <source>
        <dbReference type="ARBA" id="ARBA00023242"/>
    </source>
</evidence>
<evidence type="ECO:0008006" key="6">
    <source>
        <dbReference type="Google" id="ProtNLM"/>
    </source>
</evidence>
<proteinExistence type="predicted"/>
<dbReference type="Proteomes" id="UP001172684">
    <property type="component" value="Unassembled WGS sequence"/>
</dbReference>
<dbReference type="EMBL" id="JAPDRL010000280">
    <property type="protein sequence ID" value="KAJ9653932.1"/>
    <property type="molecule type" value="Genomic_DNA"/>
</dbReference>
<comment type="subcellular location">
    <subcellularLocation>
        <location evidence="1">Nucleus</location>
    </subcellularLocation>
</comment>
<gene>
    <name evidence="4" type="ORF">H2201_009075</name>
</gene>
<evidence type="ECO:0000313" key="4">
    <source>
        <dbReference type="EMBL" id="KAJ9653932.1"/>
    </source>
</evidence>
<feature type="compositionally biased region" description="Polar residues" evidence="3">
    <location>
        <begin position="64"/>
        <end position="83"/>
    </location>
</feature>
<dbReference type="InterPro" id="IPR021858">
    <property type="entry name" value="Fun_TF"/>
</dbReference>
<evidence type="ECO:0000313" key="5">
    <source>
        <dbReference type="Proteomes" id="UP001172684"/>
    </source>
</evidence>
<evidence type="ECO:0000256" key="1">
    <source>
        <dbReference type="ARBA" id="ARBA00004123"/>
    </source>
</evidence>
<organism evidence="4 5">
    <name type="scientific">Coniosporium apollinis</name>
    <dbReference type="NCBI Taxonomy" id="61459"/>
    <lineage>
        <taxon>Eukaryota</taxon>
        <taxon>Fungi</taxon>
        <taxon>Dikarya</taxon>
        <taxon>Ascomycota</taxon>
        <taxon>Pezizomycotina</taxon>
        <taxon>Dothideomycetes</taxon>
        <taxon>Dothideomycetes incertae sedis</taxon>
        <taxon>Coniosporium</taxon>
    </lineage>
</organism>
<dbReference type="PANTHER" id="PTHR37534:SF4">
    <property type="entry name" value="ZN(II)2CYS6 TRANSCRIPTION FACTOR (EUROFUNG)"/>
    <property type="match status" value="1"/>
</dbReference>
<dbReference type="Pfam" id="PF11951">
    <property type="entry name" value="Fungal_trans_2"/>
    <property type="match status" value="1"/>
</dbReference>
<evidence type="ECO:0000256" key="3">
    <source>
        <dbReference type="SAM" id="MobiDB-lite"/>
    </source>
</evidence>
<reference evidence="4" key="1">
    <citation type="submission" date="2022-10" db="EMBL/GenBank/DDBJ databases">
        <title>Culturing micro-colonial fungi from biological soil crusts in the Mojave desert and describing Neophaeococcomyces mojavensis, and introducing the new genera and species Taxawa tesnikishii.</title>
        <authorList>
            <person name="Kurbessoian T."/>
            <person name="Stajich J.E."/>
        </authorList>
    </citation>
    <scope>NUCLEOTIDE SEQUENCE</scope>
    <source>
        <strain evidence="4">TK_1</strain>
    </source>
</reference>
<dbReference type="PANTHER" id="PTHR37534">
    <property type="entry name" value="TRANSCRIPTIONAL ACTIVATOR PROTEIN UGA3"/>
    <property type="match status" value="1"/>
</dbReference>
<name>A0ABQ9NFA6_9PEZI</name>
<feature type="region of interest" description="Disordered" evidence="3">
    <location>
        <begin position="57"/>
        <end position="83"/>
    </location>
</feature>
<comment type="caution">
    <text evidence="4">The sequence shown here is derived from an EMBL/GenBank/DDBJ whole genome shotgun (WGS) entry which is preliminary data.</text>
</comment>
<keyword evidence="2" id="KW-0539">Nucleus</keyword>
<protein>
    <recommendedName>
        <fullName evidence="6">Transcription factor domain-containing protein</fullName>
    </recommendedName>
</protein>
<sequence>MQKDVSNKRPRRFEIMNVTSEIVRDYWHEMRVIHDSPNGREGSSASRAGLAEEPDVSMLVGDQPSGSVSSPASATTIPVPSNDTSYALEDEIQGHHENHLEIQDTGFGTQASYHTPGMDHSMFVPPSVPDYGASSNGILLNSQTNAESAAAHLPALRETHIELPAMVNRPQQIPNTHAMRPNVTRGVPMLAPNFDEEMFDDGIFLPGSTYQELHTTLRNHVFNTARSNPATRFETPEHGLENECTAEQDSDQSIDFTTTATIERHESDHVEAIPHKAPELTQHREYELWKNYIDEVAPWLDKFDNQCHFGHKLPPLAKSHPHLRYSILALSARQLERKDHSRPSSASLALYQEAIHQLLPELQTRNTAVIASCVVLCVLEMMSCSPKEWRRHLDGCASLMESVGINGFVGGIEQALFWCFARMGPLSQMLTYSKSPDSAPDVCGGLITSDRTLIPIGNWASKLSLADDIRLFREASSFDTYANYAVFLCGQVLDLFANYAAEEDIHTASYAKRWSRLFELLEDWYLYRPEEMRSILHLQADKRDYSRPFPILLFGNAPAGELLWPCNVDLG</sequence>
<accession>A0ABQ9NFA6</accession>